<dbReference type="InterPro" id="IPR010089">
    <property type="entry name" value="Flavoprotein_WrbA-like"/>
</dbReference>
<comment type="similarity">
    <text evidence="2">Belongs to the WrbA family.</text>
</comment>
<dbReference type="SUPFAM" id="SSF52218">
    <property type="entry name" value="Flavoproteins"/>
    <property type="match status" value="1"/>
</dbReference>
<dbReference type="Pfam" id="PF03358">
    <property type="entry name" value="FMN_red"/>
    <property type="match status" value="1"/>
</dbReference>
<proteinExistence type="inferred from homology"/>
<dbReference type="FunFam" id="3.40.50.360:FF:000001">
    <property type="entry name" value="NAD(P)H dehydrogenase (Quinone) FQR1-like"/>
    <property type="match status" value="1"/>
</dbReference>
<dbReference type="EMBL" id="CP048222">
    <property type="protein sequence ID" value="QHT66300.1"/>
    <property type="molecule type" value="Genomic_DNA"/>
</dbReference>
<dbReference type="KEGG" id="rhoz:GXP67_06320"/>
<keyword evidence="5" id="KW-1185">Reference proteome</keyword>
<dbReference type="InterPro" id="IPR008254">
    <property type="entry name" value="Flavodoxin/NO_synth"/>
</dbReference>
<dbReference type="NCBIfam" id="TIGR01755">
    <property type="entry name" value="flav_wrbA"/>
    <property type="match status" value="1"/>
</dbReference>
<accession>A0A6C0GF57</accession>
<dbReference type="InterPro" id="IPR001226">
    <property type="entry name" value="Flavodoxin_CS"/>
</dbReference>
<comment type="cofactor">
    <cofactor evidence="1">
        <name>FMN</name>
        <dbReference type="ChEBI" id="CHEBI:58210"/>
    </cofactor>
</comment>
<name>A0A6C0GF57_9BACT</name>
<dbReference type="PROSITE" id="PS50902">
    <property type="entry name" value="FLAVODOXIN_LIKE"/>
    <property type="match status" value="1"/>
</dbReference>
<dbReference type="AlphaFoldDB" id="A0A6C0GF57"/>
<gene>
    <name evidence="4" type="primary">wrbA</name>
    <name evidence="4" type="ORF">GXP67_06320</name>
</gene>
<dbReference type="PANTHER" id="PTHR30546:SF23">
    <property type="entry name" value="FLAVOPROTEIN-LIKE PROTEIN YCP4-RELATED"/>
    <property type="match status" value="1"/>
</dbReference>
<evidence type="ECO:0000313" key="4">
    <source>
        <dbReference type="EMBL" id="QHT66300.1"/>
    </source>
</evidence>
<feature type="domain" description="Flavodoxin-like" evidence="3">
    <location>
        <begin position="5"/>
        <end position="190"/>
    </location>
</feature>
<evidence type="ECO:0000256" key="1">
    <source>
        <dbReference type="ARBA" id="ARBA00001917"/>
    </source>
</evidence>
<sequence length="202" mass="21558">MAVKVAIIYYSATGTTYTLARAVEEGAKSTGSEVRVLKVKELAPKEAIDSNKGWAEHLQKTKDIPEATLADLEWADAIILGAPTRYGMPAAQLKQFIDSTGPLWGQGKLVNKIASSFASAATTHGGHESTILALNNTFYHWGSIIVGPGYADPIQFQSGTPYGSTFVSQNGTLKPDETALNAARFQGKRVAEVAAQFVNGKK</sequence>
<evidence type="ECO:0000259" key="3">
    <source>
        <dbReference type="PROSITE" id="PS50902"/>
    </source>
</evidence>
<evidence type="ECO:0000313" key="5">
    <source>
        <dbReference type="Proteomes" id="UP000480178"/>
    </source>
</evidence>
<dbReference type="Gene3D" id="3.40.50.360">
    <property type="match status" value="1"/>
</dbReference>
<dbReference type="InterPro" id="IPR005025">
    <property type="entry name" value="FMN_Rdtase-like_dom"/>
</dbReference>
<protein>
    <submittedName>
        <fullName evidence="4">NAD(P)H:quinone oxidoreductase</fullName>
        <ecNumber evidence="4">1.6.5.2</ecNumber>
    </submittedName>
</protein>
<dbReference type="GO" id="GO:0003955">
    <property type="term" value="F:NAD(P)H dehydrogenase (quinone) activity"/>
    <property type="evidence" value="ECO:0007669"/>
    <property type="project" value="UniProtKB-EC"/>
</dbReference>
<dbReference type="PROSITE" id="PS00201">
    <property type="entry name" value="FLAVODOXIN"/>
    <property type="match status" value="1"/>
</dbReference>
<dbReference type="PANTHER" id="PTHR30546">
    <property type="entry name" value="FLAVODOXIN-RELATED PROTEIN WRBA-RELATED"/>
    <property type="match status" value="1"/>
</dbReference>
<dbReference type="InterPro" id="IPR029039">
    <property type="entry name" value="Flavoprotein-like_sf"/>
</dbReference>
<keyword evidence="4" id="KW-0560">Oxidoreductase</keyword>
<dbReference type="GO" id="GO:0010181">
    <property type="term" value="F:FMN binding"/>
    <property type="evidence" value="ECO:0007669"/>
    <property type="project" value="InterPro"/>
</dbReference>
<dbReference type="GO" id="GO:0016020">
    <property type="term" value="C:membrane"/>
    <property type="evidence" value="ECO:0007669"/>
    <property type="project" value="TreeGrafter"/>
</dbReference>
<dbReference type="NCBIfam" id="NF002999">
    <property type="entry name" value="PRK03767.1"/>
    <property type="match status" value="1"/>
</dbReference>
<dbReference type="GO" id="GO:0009055">
    <property type="term" value="F:electron transfer activity"/>
    <property type="evidence" value="ECO:0007669"/>
    <property type="project" value="InterPro"/>
</dbReference>
<reference evidence="4 5" key="1">
    <citation type="submission" date="2020-01" db="EMBL/GenBank/DDBJ databases">
        <authorList>
            <person name="Kim M.K."/>
        </authorList>
    </citation>
    <scope>NUCLEOTIDE SEQUENCE [LARGE SCALE GENOMIC DNA]</scope>
    <source>
        <strain evidence="4 5">172606-1</strain>
    </source>
</reference>
<dbReference type="RefSeq" id="WP_162442363.1">
    <property type="nucleotide sequence ID" value="NZ_CP048222.1"/>
</dbReference>
<dbReference type="Proteomes" id="UP000480178">
    <property type="component" value="Chromosome"/>
</dbReference>
<organism evidence="4 5">
    <name type="scientific">Rhodocytophaga rosea</name>
    <dbReference type="NCBI Taxonomy" id="2704465"/>
    <lineage>
        <taxon>Bacteria</taxon>
        <taxon>Pseudomonadati</taxon>
        <taxon>Bacteroidota</taxon>
        <taxon>Cytophagia</taxon>
        <taxon>Cytophagales</taxon>
        <taxon>Rhodocytophagaceae</taxon>
        <taxon>Rhodocytophaga</taxon>
    </lineage>
</organism>
<dbReference type="EC" id="1.6.5.2" evidence="4"/>
<evidence type="ECO:0000256" key="2">
    <source>
        <dbReference type="ARBA" id="ARBA00006961"/>
    </source>
</evidence>